<keyword evidence="10" id="KW-1278">Translocase</keyword>
<evidence type="ECO:0000256" key="20">
    <source>
        <dbReference type="SAM" id="SignalP"/>
    </source>
</evidence>
<dbReference type="PANTHER" id="PTHR46552">
    <property type="entry name" value="NADH-UBIQUINONE OXIDOREDUCTASE CHAIN 2"/>
    <property type="match status" value="1"/>
</dbReference>
<evidence type="ECO:0000256" key="3">
    <source>
        <dbReference type="ARBA" id="ARBA00007012"/>
    </source>
</evidence>
<name>A0A0U1Z9F4_9HEMI</name>
<dbReference type="GeneID" id="23764475"/>
<comment type="subcellular location">
    <subcellularLocation>
        <location evidence="2">Mitochondrion inner membrane</location>
        <topology evidence="2">Multi-pass membrane protein</topology>
    </subcellularLocation>
</comment>
<feature type="domain" description="NADH:quinone oxidoreductase/Mrp antiporter transmembrane" evidence="21">
    <location>
        <begin position="79"/>
        <end position="268"/>
    </location>
</feature>
<feature type="transmembrane region" description="Helical" evidence="19">
    <location>
        <begin position="224"/>
        <end position="246"/>
    </location>
</feature>
<feature type="transmembrane region" description="Helical" evidence="19">
    <location>
        <begin position="290"/>
        <end position="316"/>
    </location>
</feature>
<organism evidence="22">
    <name type="scientific">Darthula hardwickii</name>
    <dbReference type="NCBI Taxonomy" id="1264638"/>
    <lineage>
        <taxon>Eukaryota</taxon>
        <taxon>Metazoa</taxon>
        <taxon>Ecdysozoa</taxon>
        <taxon>Arthropoda</taxon>
        <taxon>Hexapoda</taxon>
        <taxon>Insecta</taxon>
        <taxon>Pterygota</taxon>
        <taxon>Neoptera</taxon>
        <taxon>Paraneoptera</taxon>
        <taxon>Hemiptera</taxon>
        <taxon>Auchenorrhyncha</taxon>
        <taxon>Membracoidea</taxon>
        <taxon>Aetalionidae</taxon>
        <taxon>Darthula</taxon>
    </lineage>
</organism>
<comment type="similarity">
    <text evidence="3">Belongs to the complex I subunit 2 family.</text>
</comment>
<feature type="transmembrane region" description="Helical" evidence="19">
    <location>
        <begin position="258"/>
        <end position="284"/>
    </location>
</feature>
<dbReference type="InterPro" id="IPR050175">
    <property type="entry name" value="Complex_I_Subunit_2"/>
</dbReference>
<dbReference type="EC" id="7.1.1.2" evidence="4"/>
<evidence type="ECO:0000256" key="10">
    <source>
        <dbReference type="ARBA" id="ARBA00022967"/>
    </source>
</evidence>
<dbReference type="CTD" id="4536"/>
<dbReference type="RefSeq" id="YP_009128295.1">
    <property type="nucleotide sequence ID" value="NC_026699.1"/>
</dbReference>
<sequence>MNSNLIMFSFCMTMGVVMSMSSNNWIEMWVGMEVSMMSFIPYMSKKFKMNSESCLKYFLMQSISSSIMMMGVIMINVYTMFHYMLVISMLIKMGVMPFHSWLTSITMGMNLNSLMLMFTLMKMAPLNAIFMLNENFNIIILLNLIFSSISSLNQNSLKMIILYSSIYNSSYMIMGVSDFNIWLNYMLIYTISMYMLVYIMKNINVNYINQMIITNSNMMNKMTMWMFMIMLGGFPPSLGFIAKLLIIELSIMKNEVIIMLIMILTSMIIMFVYIRMCMISLMWFSNLPKWFIYNVNNMFMNLITIMMMMPVIMFNLKSFM</sequence>
<keyword evidence="15 22" id="KW-0496">Mitochondrion</keyword>
<accession>A0A0U1Z9F4</accession>
<evidence type="ECO:0000256" key="6">
    <source>
        <dbReference type="ARBA" id="ARBA00022448"/>
    </source>
</evidence>
<feature type="transmembrane region" description="Helical" evidence="19">
    <location>
        <begin position="182"/>
        <end position="200"/>
    </location>
</feature>
<keyword evidence="11" id="KW-0249">Electron transport</keyword>
<keyword evidence="7" id="KW-0679">Respiratory chain</keyword>
<keyword evidence="6" id="KW-0813">Transport</keyword>
<keyword evidence="8 19" id="KW-0812">Transmembrane</keyword>
<keyword evidence="9" id="KW-0999">Mitochondrion inner membrane</keyword>
<geneLocation type="mitochondrion" evidence="22"/>
<feature type="signal peptide" evidence="20">
    <location>
        <begin position="1"/>
        <end position="19"/>
    </location>
</feature>
<evidence type="ECO:0000256" key="9">
    <source>
        <dbReference type="ARBA" id="ARBA00022792"/>
    </source>
</evidence>
<evidence type="ECO:0000256" key="18">
    <source>
        <dbReference type="ARBA" id="ARBA00049551"/>
    </source>
</evidence>
<evidence type="ECO:0000256" key="15">
    <source>
        <dbReference type="ARBA" id="ARBA00023128"/>
    </source>
</evidence>
<feature type="chain" id="PRO_5006829794" description="NADH-ubiquinone oxidoreductase chain 2" evidence="20">
    <location>
        <begin position="20"/>
        <end position="320"/>
    </location>
</feature>
<evidence type="ECO:0000256" key="13">
    <source>
        <dbReference type="ARBA" id="ARBA00023027"/>
    </source>
</evidence>
<evidence type="ECO:0000256" key="16">
    <source>
        <dbReference type="ARBA" id="ARBA00023136"/>
    </source>
</evidence>
<feature type="domain" description="NADH:quinone oxidoreductase/Mrp antiporter transmembrane" evidence="21">
    <location>
        <begin position="22"/>
        <end position="77"/>
    </location>
</feature>
<keyword evidence="16 19" id="KW-0472">Membrane</keyword>
<evidence type="ECO:0000256" key="1">
    <source>
        <dbReference type="ARBA" id="ARBA00003257"/>
    </source>
</evidence>
<evidence type="ECO:0000256" key="19">
    <source>
        <dbReference type="SAM" id="Phobius"/>
    </source>
</evidence>
<evidence type="ECO:0000256" key="14">
    <source>
        <dbReference type="ARBA" id="ARBA00023075"/>
    </source>
</evidence>
<dbReference type="GO" id="GO:0008137">
    <property type="term" value="F:NADH dehydrogenase (ubiquinone) activity"/>
    <property type="evidence" value="ECO:0007669"/>
    <property type="project" value="UniProtKB-EC"/>
</dbReference>
<evidence type="ECO:0000256" key="5">
    <source>
        <dbReference type="ARBA" id="ARBA00021008"/>
    </source>
</evidence>
<dbReference type="GO" id="GO:0006120">
    <property type="term" value="P:mitochondrial electron transport, NADH to ubiquinone"/>
    <property type="evidence" value="ECO:0007669"/>
    <property type="project" value="TreeGrafter"/>
</dbReference>
<gene>
    <name evidence="22" type="primary">ND2</name>
</gene>
<dbReference type="AlphaFoldDB" id="A0A0U1Z9F4"/>
<evidence type="ECO:0000313" key="22">
    <source>
        <dbReference type="EMBL" id="AJP09347.1"/>
    </source>
</evidence>
<dbReference type="Pfam" id="PF00361">
    <property type="entry name" value="Proton_antipo_M"/>
    <property type="match status" value="2"/>
</dbReference>
<dbReference type="GO" id="GO:0005743">
    <property type="term" value="C:mitochondrial inner membrane"/>
    <property type="evidence" value="ECO:0007669"/>
    <property type="project" value="UniProtKB-SubCell"/>
</dbReference>
<feature type="transmembrane region" description="Helical" evidence="19">
    <location>
        <begin position="54"/>
        <end position="75"/>
    </location>
</feature>
<comment type="function">
    <text evidence="1">Core subunit of the mitochondrial membrane respiratory chain NADH dehydrogenase (Complex I) that is believed to belong to the minimal assembly required for catalysis. Complex I functions in the transfer of electrons from NADH to the respiratory chain. The immediate electron acceptor for the enzyme is believed to be ubiquinone.</text>
</comment>
<dbReference type="PANTHER" id="PTHR46552:SF1">
    <property type="entry name" value="NADH-UBIQUINONE OXIDOREDUCTASE CHAIN 2"/>
    <property type="match status" value="1"/>
</dbReference>
<reference evidence="22" key="1">
    <citation type="journal article" date="2015" name="Mitochondrial DNA">
        <title>Characterization of the complete mitochondrial genome of the treehopper Darthula hardwickii (Hemiptera: Aetalionidae).</title>
        <authorList>
            <person name="Liang A.P."/>
            <person name="Gao J."/>
            <person name="Zhao X."/>
        </authorList>
    </citation>
    <scope>NUCLEOTIDE SEQUENCE</scope>
</reference>
<keyword evidence="14" id="KW-0830">Ubiquinone</keyword>
<feature type="transmembrane region" description="Helical" evidence="19">
    <location>
        <begin position="138"/>
        <end position="161"/>
    </location>
</feature>
<comment type="catalytic activity">
    <reaction evidence="18">
        <text>a ubiquinone + NADH + 5 H(+)(in) = a ubiquinol + NAD(+) + 4 H(+)(out)</text>
        <dbReference type="Rhea" id="RHEA:29091"/>
        <dbReference type="Rhea" id="RHEA-COMP:9565"/>
        <dbReference type="Rhea" id="RHEA-COMP:9566"/>
        <dbReference type="ChEBI" id="CHEBI:15378"/>
        <dbReference type="ChEBI" id="CHEBI:16389"/>
        <dbReference type="ChEBI" id="CHEBI:17976"/>
        <dbReference type="ChEBI" id="CHEBI:57540"/>
        <dbReference type="ChEBI" id="CHEBI:57945"/>
        <dbReference type="EC" id="7.1.1.2"/>
    </reaction>
</comment>
<dbReference type="InterPro" id="IPR001750">
    <property type="entry name" value="ND/Mrp_TM"/>
</dbReference>
<evidence type="ECO:0000259" key="21">
    <source>
        <dbReference type="Pfam" id="PF00361"/>
    </source>
</evidence>
<keyword evidence="13" id="KW-0520">NAD</keyword>
<dbReference type="EMBL" id="KP316404">
    <property type="protein sequence ID" value="AJP09347.1"/>
    <property type="molecule type" value="Genomic_DNA"/>
</dbReference>
<evidence type="ECO:0000256" key="2">
    <source>
        <dbReference type="ARBA" id="ARBA00004448"/>
    </source>
</evidence>
<proteinExistence type="inferred from homology"/>
<evidence type="ECO:0000256" key="11">
    <source>
        <dbReference type="ARBA" id="ARBA00022982"/>
    </source>
</evidence>
<evidence type="ECO:0000256" key="8">
    <source>
        <dbReference type="ARBA" id="ARBA00022692"/>
    </source>
</evidence>
<protein>
    <recommendedName>
        <fullName evidence="5">NADH-ubiquinone oxidoreductase chain 2</fullName>
        <ecNumber evidence="4">7.1.1.2</ecNumber>
    </recommendedName>
    <alternativeName>
        <fullName evidence="17">NADH dehydrogenase subunit 2</fullName>
    </alternativeName>
</protein>
<evidence type="ECO:0000256" key="17">
    <source>
        <dbReference type="ARBA" id="ARBA00031028"/>
    </source>
</evidence>
<keyword evidence="12 19" id="KW-1133">Transmembrane helix</keyword>
<evidence type="ECO:0000256" key="4">
    <source>
        <dbReference type="ARBA" id="ARBA00012944"/>
    </source>
</evidence>
<evidence type="ECO:0000256" key="7">
    <source>
        <dbReference type="ARBA" id="ARBA00022660"/>
    </source>
</evidence>
<evidence type="ECO:0000256" key="12">
    <source>
        <dbReference type="ARBA" id="ARBA00022989"/>
    </source>
</evidence>
<keyword evidence="20" id="KW-0732">Signal</keyword>